<name>A0AAX4P9I5_9CHLO</name>
<dbReference type="AlphaFoldDB" id="A0AAX4P9I5"/>
<keyword evidence="3" id="KW-1185">Reference proteome</keyword>
<accession>A0AAX4P9I5</accession>
<protein>
    <submittedName>
        <fullName evidence="2">Armadillo repeat domain-containing protein</fullName>
    </submittedName>
</protein>
<dbReference type="Gene3D" id="1.25.10.10">
    <property type="entry name" value="Leucine-rich Repeat Variant"/>
    <property type="match status" value="1"/>
</dbReference>
<evidence type="ECO:0000256" key="1">
    <source>
        <dbReference type="SAM" id="MobiDB-lite"/>
    </source>
</evidence>
<dbReference type="InterPro" id="IPR016024">
    <property type="entry name" value="ARM-type_fold"/>
</dbReference>
<sequence length="733" mass="82579">MAANQRPRATSGCSGAVQEEGKHPVRPRTAGNRPRSARRPTSTRVRPQSARASQKPTTERINNRPQLSVTGVYQEIVPSARKESSRIEEDDKLVAWRASTESALIAMADLRASQIDNLLHECDRLHSLVDQGMNHLEWTQWLKAESTVFSNDERSSVSMMEAILRSTMHVMNRETVLEPEITLFLKTACINLKVCMGNETSFALKPSLQSLFALSKKPQNDSAFRRERVIPPLLNYLRSITITGNGEEIRYPLELLVYVAGILKNICNDEGNQKAFTRSGAIRIFYDVLGIASNVPLLNPGMSVGLKDNWAQLCVQLTSLIRTMLPTGAVLKLFSDGMMHECLAKVMVLYIHHHELVFNITRIFSKLTVDEPWSEFVGENELSTKALMEVIKLYQLHYDVLIRALFSLGSITMFNQQAQEILCSKFEAQKILISLVTTYSRKLQSTSSPSREKMRLVKQLGRNEKEVEGTETIEETSEPLTKDIIADVLSKVLCVIANLSMIEMNGCLFAGSEDFATSLQYLISCSTVQNDEELVLNVISVLANISYYQMEMGKNFILEMRGKVFLHVVPFLFSENIEIVIQATRIFSNYSRISEAREIMHREYMIEKLAYLLSHAHLNVACAAVGPLINLFSSATKETAIIGQQIESKIIDVLERLTAEVSHGETKRHISPTCKALFNARHAQKAWEIPYSEANTQRFIKLSEELENLQDNGIGDSWSVAQNLMSNFCTRMV</sequence>
<dbReference type="InterPro" id="IPR011989">
    <property type="entry name" value="ARM-like"/>
</dbReference>
<dbReference type="Proteomes" id="UP001472866">
    <property type="component" value="Chromosome 06"/>
</dbReference>
<dbReference type="SUPFAM" id="SSF48371">
    <property type="entry name" value="ARM repeat"/>
    <property type="match status" value="1"/>
</dbReference>
<dbReference type="EMBL" id="CP151506">
    <property type="protein sequence ID" value="WZN62706.1"/>
    <property type="molecule type" value="Genomic_DNA"/>
</dbReference>
<evidence type="ECO:0000313" key="3">
    <source>
        <dbReference type="Proteomes" id="UP001472866"/>
    </source>
</evidence>
<proteinExistence type="predicted"/>
<organism evidence="2 3">
    <name type="scientific">Chloropicon roscoffensis</name>
    <dbReference type="NCBI Taxonomy" id="1461544"/>
    <lineage>
        <taxon>Eukaryota</taxon>
        <taxon>Viridiplantae</taxon>
        <taxon>Chlorophyta</taxon>
        <taxon>Chloropicophyceae</taxon>
        <taxon>Chloropicales</taxon>
        <taxon>Chloropicaceae</taxon>
        <taxon>Chloropicon</taxon>
    </lineage>
</organism>
<dbReference type="GO" id="GO:0044782">
    <property type="term" value="P:cilium organization"/>
    <property type="evidence" value="ECO:0007669"/>
    <property type="project" value="TreeGrafter"/>
</dbReference>
<dbReference type="PANTHER" id="PTHR21356:SF1">
    <property type="entry name" value="ARMADILLO REPEAT-CONTAINING PROTEIN 2"/>
    <property type="match status" value="1"/>
</dbReference>
<feature type="region of interest" description="Disordered" evidence="1">
    <location>
        <begin position="1"/>
        <end position="67"/>
    </location>
</feature>
<reference evidence="2 3" key="1">
    <citation type="submission" date="2024-03" db="EMBL/GenBank/DDBJ databases">
        <title>Complete genome sequence of the green alga Chloropicon roscoffensis RCC1871.</title>
        <authorList>
            <person name="Lemieux C."/>
            <person name="Pombert J.-F."/>
            <person name="Otis C."/>
            <person name="Turmel M."/>
        </authorList>
    </citation>
    <scope>NUCLEOTIDE SEQUENCE [LARGE SCALE GENOMIC DNA]</scope>
    <source>
        <strain evidence="2 3">RCC1871</strain>
    </source>
</reference>
<gene>
    <name evidence="2" type="ORF">HKI87_06g42480</name>
</gene>
<dbReference type="PANTHER" id="PTHR21356">
    <property type="entry name" value="ARMADILLO REPEAT CONTAINING 2"/>
    <property type="match status" value="1"/>
</dbReference>
<evidence type="ECO:0000313" key="2">
    <source>
        <dbReference type="EMBL" id="WZN62706.1"/>
    </source>
</evidence>
<dbReference type="InterPro" id="IPR038905">
    <property type="entry name" value="ARMC2"/>
</dbReference>